<dbReference type="GO" id="GO:0006310">
    <property type="term" value="P:DNA recombination"/>
    <property type="evidence" value="ECO:0007669"/>
    <property type="project" value="UniProtKB-KW"/>
</dbReference>
<reference evidence="3" key="1">
    <citation type="journal article" date="2012" name="PLoS ONE">
        <title>Gene sets for utilization of primary and secondary nutrition supplies in the distal gut of endangered iberian lynx.</title>
        <authorList>
            <person name="Alcaide M."/>
            <person name="Messina E."/>
            <person name="Richter M."/>
            <person name="Bargiela R."/>
            <person name="Peplies J."/>
            <person name="Huws S.A."/>
            <person name="Newbold C.J."/>
            <person name="Golyshin P.N."/>
            <person name="Simon M.A."/>
            <person name="Lopez G."/>
            <person name="Yakimov M.M."/>
            <person name="Ferrer M."/>
        </authorList>
    </citation>
    <scope>NUCLEOTIDE SEQUENCE</scope>
</reference>
<evidence type="ECO:0000313" key="3">
    <source>
        <dbReference type="EMBL" id="EJW89112.1"/>
    </source>
</evidence>
<dbReference type="PANTHER" id="PTHR30349:SF64">
    <property type="entry name" value="PROPHAGE INTEGRASE INTD-RELATED"/>
    <property type="match status" value="1"/>
</dbReference>
<dbReference type="InterPro" id="IPR050090">
    <property type="entry name" value="Tyrosine_recombinase_XerCD"/>
</dbReference>
<proteinExistence type="predicted"/>
<dbReference type="EMBL" id="AMCI01009698">
    <property type="protein sequence ID" value="EJW89112.1"/>
    <property type="molecule type" value="Genomic_DNA"/>
</dbReference>
<dbReference type="InterPro" id="IPR002104">
    <property type="entry name" value="Integrase_catalytic"/>
</dbReference>
<dbReference type="Gene3D" id="1.10.443.10">
    <property type="entry name" value="Intergrase catalytic core"/>
    <property type="match status" value="1"/>
</dbReference>
<dbReference type="GO" id="GO:0003677">
    <property type="term" value="F:DNA binding"/>
    <property type="evidence" value="ECO:0007669"/>
    <property type="project" value="InterPro"/>
</dbReference>
<accession>J9FHK8</accession>
<dbReference type="InterPro" id="IPR011010">
    <property type="entry name" value="DNA_brk_join_enz"/>
</dbReference>
<dbReference type="PROSITE" id="PS51898">
    <property type="entry name" value="TYR_RECOMBINASE"/>
    <property type="match status" value="1"/>
</dbReference>
<dbReference type="PANTHER" id="PTHR30349">
    <property type="entry name" value="PHAGE INTEGRASE-RELATED"/>
    <property type="match status" value="1"/>
</dbReference>
<comment type="caution">
    <text evidence="3">The sequence shown here is derived from an EMBL/GenBank/DDBJ whole genome shotgun (WGS) entry which is preliminary data.</text>
</comment>
<evidence type="ECO:0000256" key="1">
    <source>
        <dbReference type="ARBA" id="ARBA00023172"/>
    </source>
</evidence>
<keyword evidence="1" id="KW-0233">DNA recombination</keyword>
<dbReference type="GO" id="GO:0015074">
    <property type="term" value="P:DNA integration"/>
    <property type="evidence" value="ECO:0007669"/>
    <property type="project" value="InterPro"/>
</dbReference>
<protein>
    <submittedName>
        <fullName evidence="3">Phage integrase</fullName>
    </submittedName>
</protein>
<name>J9FHK8_9ZZZZ</name>
<gene>
    <name evidence="3" type="ORF">EVA_22782</name>
</gene>
<evidence type="ECO:0000259" key="2">
    <source>
        <dbReference type="PROSITE" id="PS51898"/>
    </source>
</evidence>
<dbReference type="Pfam" id="PF00589">
    <property type="entry name" value="Phage_integrase"/>
    <property type="match status" value="1"/>
</dbReference>
<feature type="domain" description="Tyr recombinase" evidence="2">
    <location>
        <begin position="93"/>
        <end position="299"/>
    </location>
</feature>
<dbReference type="InterPro" id="IPR013762">
    <property type="entry name" value="Integrase-like_cat_sf"/>
</dbReference>
<organism evidence="3">
    <name type="scientific">gut metagenome</name>
    <dbReference type="NCBI Taxonomy" id="749906"/>
    <lineage>
        <taxon>unclassified sequences</taxon>
        <taxon>metagenomes</taxon>
        <taxon>organismal metagenomes</taxon>
    </lineage>
</organism>
<dbReference type="AlphaFoldDB" id="J9FHK8"/>
<sequence>MRSLLEVKASAGIRALRMKWILKEFDDFALSENITDPHITSGFILKWRKTRGADCDRTIYAKYSVWRQLTTLMSRRGCLCYIPKLPKQPQLDFTPYIFTESQIADIFAACDAYRLYDVRMGTALFSMPALLRMLYGTGARVSEALSVINEDVHLEDGYIHLRKTKNGTERIVPISESLRCVISEYITYRNRMPIVGISAPDHPFFVKGDGTSFHANAVYQFFRKMLDRCGIPFKGNHCGPRVHDLRHTYAVHSLVQMDHNGVDLYTGLPILSACLGHHSLSATERYVRLTCAMYPDMEQRCSPINAFVYPKLCKAYDDSDRFCKTT</sequence>
<dbReference type="SUPFAM" id="SSF56349">
    <property type="entry name" value="DNA breaking-rejoining enzymes"/>
    <property type="match status" value="1"/>
</dbReference>